<dbReference type="GO" id="GO:0050308">
    <property type="term" value="F:sugar-phosphatase activity"/>
    <property type="evidence" value="ECO:0007669"/>
    <property type="project" value="UniProtKB-EC"/>
</dbReference>
<dbReference type="CDD" id="cd07518">
    <property type="entry name" value="HAD_YbiV-Like"/>
    <property type="match status" value="1"/>
</dbReference>
<keyword evidence="1" id="KW-0378">Hydrolase</keyword>
<dbReference type="EC" id="3.1.3.23" evidence="1"/>
<dbReference type="AlphaFoldDB" id="E7S9J8"/>
<dbReference type="GO" id="GO:0000287">
    <property type="term" value="F:magnesium ion binding"/>
    <property type="evidence" value="ECO:0007669"/>
    <property type="project" value="TreeGrafter"/>
</dbReference>
<dbReference type="InterPro" id="IPR023214">
    <property type="entry name" value="HAD_sf"/>
</dbReference>
<dbReference type="PROSITE" id="PS01229">
    <property type="entry name" value="COF_2"/>
    <property type="match status" value="1"/>
</dbReference>
<evidence type="ECO:0000313" key="2">
    <source>
        <dbReference type="Proteomes" id="UP000002814"/>
    </source>
</evidence>
<organism evidence="1 2">
    <name type="scientific">Streptococcus australis ATCC 700641</name>
    <dbReference type="NCBI Taxonomy" id="888833"/>
    <lineage>
        <taxon>Bacteria</taxon>
        <taxon>Bacillati</taxon>
        <taxon>Bacillota</taxon>
        <taxon>Bacilli</taxon>
        <taxon>Lactobacillales</taxon>
        <taxon>Streptococcaceae</taxon>
        <taxon>Streptococcus</taxon>
    </lineage>
</organism>
<dbReference type="InterPro" id="IPR036412">
    <property type="entry name" value="HAD-like_sf"/>
</dbReference>
<accession>E7S9J8</accession>
<dbReference type="Proteomes" id="UP000002814">
    <property type="component" value="Unassembled WGS sequence"/>
</dbReference>
<proteinExistence type="predicted"/>
<dbReference type="NCBIfam" id="TIGR00099">
    <property type="entry name" value="Cof-subfamily"/>
    <property type="match status" value="1"/>
</dbReference>
<dbReference type="InterPro" id="IPR000150">
    <property type="entry name" value="Cof"/>
</dbReference>
<dbReference type="GO" id="GO:0005829">
    <property type="term" value="C:cytosol"/>
    <property type="evidence" value="ECO:0007669"/>
    <property type="project" value="TreeGrafter"/>
</dbReference>
<evidence type="ECO:0000313" key="1">
    <source>
        <dbReference type="EMBL" id="EFV99723.1"/>
    </source>
</evidence>
<dbReference type="EMBL" id="AEQR01000015">
    <property type="protein sequence ID" value="EFV99723.1"/>
    <property type="molecule type" value="Genomic_DNA"/>
</dbReference>
<dbReference type="PANTHER" id="PTHR10000">
    <property type="entry name" value="PHOSPHOSERINE PHOSPHATASE"/>
    <property type="match status" value="1"/>
</dbReference>
<dbReference type="SUPFAM" id="SSF56784">
    <property type="entry name" value="HAD-like"/>
    <property type="match status" value="1"/>
</dbReference>
<reference evidence="1 2" key="1">
    <citation type="submission" date="2010-12" db="EMBL/GenBank/DDBJ databases">
        <authorList>
            <person name="Muzny D."/>
            <person name="Qin X."/>
            <person name="Deng J."/>
            <person name="Jiang H."/>
            <person name="Liu Y."/>
            <person name="Qu J."/>
            <person name="Song X.-Z."/>
            <person name="Zhang L."/>
            <person name="Thornton R."/>
            <person name="Coyle M."/>
            <person name="Francisco L."/>
            <person name="Jackson L."/>
            <person name="Javaid M."/>
            <person name="Korchina V."/>
            <person name="Kovar C."/>
            <person name="Mata R."/>
            <person name="Mathew T."/>
            <person name="Ngo R."/>
            <person name="Nguyen L."/>
            <person name="Nguyen N."/>
            <person name="Okwuonu G."/>
            <person name="Ongeri F."/>
            <person name="Pham C."/>
            <person name="Simmons D."/>
            <person name="Wilczek-Boney K."/>
            <person name="Hale W."/>
            <person name="Jakkamsetti A."/>
            <person name="Pham P."/>
            <person name="Ruth R."/>
            <person name="San Lucas F."/>
            <person name="Warren J."/>
            <person name="Zhang J."/>
            <person name="Zhao Z."/>
            <person name="Zhou C."/>
            <person name="Zhu D."/>
            <person name="Lee S."/>
            <person name="Bess C."/>
            <person name="Blankenburg K."/>
            <person name="Forbes L."/>
            <person name="Fu Q."/>
            <person name="Gubbala S."/>
            <person name="Hirani K."/>
            <person name="Jayaseelan J.C."/>
            <person name="Lara F."/>
            <person name="Munidasa M."/>
            <person name="Palculict T."/>
            <person name="Patil S."/>
            <person name="Pu L.-L."/>
            <person name="Saada N."/>
            <person name="Tang L."/>
            <person name="Weissenberger G."/>
            <person name="Zhu Y."/>
            <person name="Hemphill L."/>
            <person name="Shang Y."/>
            <person name="Youmans B."/>
            <person name="Ayvaz T."/>
            <person name="Ross M."/>
            <person name="Santibanez J."/>
            <person name="Aqrawi P."/>
            <person name="Gross S."/>
            <person name="Joshi V."/>
            <person name="Fowler G."/>
            <person name="Nazareth L."/>
            <person name="Reid J."/>
            <person name="Worley K."/>
            <person name="Petrosino J."/>
            <person name="Highlander S."/>
            <person name="Gibbs R."/>
        </authorList>
    </citation>
    <scope>NUCLEOTIDE SEQUENCE [LARGE SCALE GENOMIC DNA]</scope>
    <source>
        <strain evidence="1 2">ATCC 700641</strain>
    </source>
</reference>
<dbReference type="SFLD" id="SFLDG01140">
    <property type="entry name" value="C2.B:_Phosphomannomutase_and_P"/>
    <property type="match status" value="1"/>
</dbReference>
<dbReference type="PANTHER" id="PTHR10000:SF53">
    <property type="entry name" value="5-AMINO-6-(5-PHOSPHO-D-RIBITYLAMINO)URACIL PHOSPHATASE YBJI-RELATED"/>
    <property type="match status" value="1"/>
</dbReference>
<dbReference type="Gene3D" id="3.30.1240.10">
    <property type="match status" value="1"/>
</dbReference>
<dbReference type="InterPro" id="IPR006379">
    <property type="entry name" value="HAD-SF_hydro_IIB"/>
</dbReference>
<protein>
    <submittedName>
        <fullName evidence="1">Cof-like hydrolase</fullName>
        <ecNumber evidence="1">3.1.3.23</ecNumber>
    </submittedName>
</protein>
<comment type="caution">
    <text evidence="1">The sequence shown here is derived from an EMBL/GenBank/DDBJ whole genome shotgun (WGS) entry which is preliminary data.</text>
</comment>
<dbReference type="HOGENOM" id="CLU_044146_5_0_9"/>
<dbReference type="SFLD" id="SFLDS00003">
    <property type="entry name" value="Haloacid_Dehalogenase"/>
    <property type="match status" value="1"/>
</dbReference>
<dbReference type="Pfam" id="PF08282">
    <property type="entry name" value="Hydrolase_3"/>
    <property type="match status" value="1"/>
</dbReference>
<dbReference type="eggNOG" id="COG0561">
    <property type="taxonomic scope" value="Bacteria"/>
</dbReference>
<name>E7S9J8_9STRE</name>
<dbReference type="Gene3D" id="3.40.50.1000">
    <property type="entry name" value="HAD superfamily/HAD-like"/>
    <property type="match status" value="1"/>
</dbReference>
<dbReference type="NCBIfam" id="TIGR01484">
    <property type="entry name" value="HAD-SF-IIB"/>
    <property type="match status" value="1"/>
</dbReference>
<gene>
    <name evidence="1" type="primary">supH</name>
    <name evidence="1" type="ORF">HMPREF9421_0734</name>
</gene>
<keyword evidence="2" id="KW-1185">Reference proteome</keyword>
<sequence>MWERRLQNDEGMVYNREKVERGGGMLQMIATDMDGTLMDEQGEVDRERLSCILDQLDQRGIPFVIATGNGYSRMAHVLGELKDRVTLVLANGARILEKGKLIRECSWSEELVQEVLQYLEGREEELHLVVSSLSGGYAKKGTEFPLLEQLMTPELAVVFYKRMRFVDDLTKEHGEQVLKLSVVTDTEKVEAFVQELRKEFGERLLPAASGYGAIDILQPEVNKATAIQFLEERWGVDGGRLMAFGDSQNDVEMLELATYSYAMENADAHARKVARYIAPSHQEGGVYEIIEAYLDGRLSFD</sequence>